<keyword evidence="4" id="KW-0862">Zinc</keyword>
<dbReference type="GO" id="GO:0005634">
    <property type="term" value="C:nucleus"/>
    <property type="evidence" value="ECO:0007669"/>
    <property type="project" value="UniProtKB-SubCell"/>
</dbReference>
<comment type="caution">
    <text evidence="10">The sequence shown here is derived from an EMBL/GenBank/DDBJ whole genome shotgun (WGS) entry which is preliminary data.</text>
</comment>
<keyword evidence="2" id="KW-0479">Metal-binding</keyword>
<evidence type="ECO:0000256" key="2">
    <source>
        <dbReference type="ARBA" id="ARBA00022723"/>
    </source>
</evidence>
<dbReference type="InterPro" id="IPR036236">
    <property type="entry name" value="Znf_C2H2_sf"/>
</dbReference>
<evidence type="ECO:0000256" key="3">
    <source>
        <dbReference type="ARBA" id="ARBA00022771"/>
    </source>
</evidence>
<dbReference type="PANTHER" id="PTHR46481">
    <property type="entry name" value="ZINC FINGER BED DOMAIN-CONTAINING PROTEIN 4"/>
    <property type="match status" value="1"/>
</dbReference>
<reference evidence="10" key="1">
    <citation type="submission" date="2021-03" db="EMBL/GenBank/DDBJ databases">
        <authorList>
            <person name="Bekaert M."/>
        </authorList>
    </citation>
    <scope>NUCLEOTIDE SEQUENCE</scope>
</reference>
<organism evidence="10 11">
    <name type="scientific">Mytilus edulis</name>
    <name type="common">Blue mussel</name>
    <dbReference type="NCBI Taxonomy" id="6550"/>
    <lineage>
        <taxon>Eukaryota</taxon>
        <taxon>Metazoa</taxon>
        <taxon>Spiralia</taxon>
        <taxon>Lophotrochozoa</taxon>
        <taxon>Mollusca</taxon>
        <taxon>Bivalvia</taxon>
        <taxon>Autobranchia</taxon>
        <taxon>Pteriomorphia</taxon>
        <taxon>Mytilida</taxon>
        <taxon>Mytiloidea</taxon>
        <taxon>Mytilidae</taxon>
        <taxon>Mytilinae</taxon>
        <taxon>Mytilus</taxon>
    </lineage>
</organism>
<dbReference type="InterPro" id="IPR052035">
    <property type="entry name" value="ZnF_BED_domain_contain"/>
</dbReference>
<sequence>MSALKHFVFPDHAPNSGTVKAKCKYCPTYISGNAKTTSNFVTHLKRKHRDIFIQSKSEDGTQISQTNISNFTKSTSVSKYSANDASQMQITDALVSFVAGNLTPLSVVESPEFKTFVESLNPKYQLPSRKHLSTKLLHQKASNIQSNIKEKLRSAESVCLTIDLWSNRQMKGFLGITGHFILDWCMKSIMSPGYTCNNEEKNSKSDSEDENDESELEPINIDFPEDDLPKHGRCYAHTLQLVVRDGLKDASPHLKTVISKASNIVRYVRKSINASDILEGEKRLQADNATRWNSQITMIRSVLEVSEEKLNKLDTIKLTGYERKLLQELCLVLKPFEDATIMVQKEINVSGSLAVPVTLGLEHKLAELSTTYNNKMVSTLMSSMTKRLSCFKSEDVYLISAILDPRFKLRWSKDPVAMEEKLLTYARKQKC</sequence>
<evidence type="ECO:0000256" key="1">
    <source>
        <dbReference type="ARBA" id="ARBA00004123"/>
    </source>
</evidence>
<dbReference type="InterPro" id="IPR012337">
    <property type="entry name" value="RNaseH-like_sf"/>
</dbReference>
<keyword evidence="6" id="KW-0804">Transcription</keyword>
<keyword evidence="5" id="KW-0805">Transcription regulation</keyword>
<name>A0A8S3UGJ7_MYTED</name>
<gene>
    <name evidence="10" type="ORF">MEDL_52658</name>
</gene>
<dbReference type="EMBL" id="CAJPWZ010002555">
    <property type="protein sequence ID" value="CAG2240329.1"/>
    <property type="molecule type" value="Genomic_DNA"/>
</dbReference>
<dbReference type="GO" id="GO:0003677">
    <property type="term" value="F:DNA binding"/>
    <property type="evidence" value="ECO:0007669"/>
    <property type="project" value="InterPro"/>
</dbReference>
<evidence type="ECO:0000256" key="7">
    <source>
        <dbReference type="ARBA" id="ARBA00023242"/>
    </source>
</evidence>
<dbReference type="PANTHER" id="PTHR46481:SF10">
    <property type="entry name" value="ZINC FINGER BED DOMAIN-CONTAINING PROTEIN 39"/>
    <property type="match status" value="1"/>
</dbReference>
<proteinExistence type="predicted"/>
<dbReference type="SUPFAM" id="SSF57667">
    <property type="entry name" value="beta-beta-alpha zinc fingers"/>
    <property type="match status" value="1"/>
</dbReference>
<dbReference type="SUPFAM" id="SSF53098">
    <property type="entry name" value="Ribonuclease H-like"/>
    <property type="match status" value="1"/>
</dbReference>
<evidence type="ECO:0000256" key="5">
    <source>
        <dbReference type="ARBA" id="ARBA00023015"/>
    </source>
</evidence>
<keyword evidence="11" id="KW-1185">Reference proteome</keyword>
<keyword evidence="3 8" id="KW-0863">Zinc-finger</keyword>
<feature type="domain" description="BED-type" evidence="9">
    <location>
        <begin position="1"/>
        <end position="55"/>
    </location>
</feature>
<dbReference type="GO" id="GO:0008270">
    <property type="term" value="F:zinc ion binding"/>
    <property type="evidence" value="ECO:0007669"/>
    <property type="project" value="UniProtKB-KW"/>
</dbReference>
<evidence type="ECO:0000256" key="4">
    <source>
        <dbReference type="ARBA" id="ARBA00022833"/>
    </source>
</evidence>
<evidence type="ECO:0000256" key="8">
    <source>
        <dbReference type="PROSITE-ProRule" id="PRU00027"/>
    </source>
</evidence>
<evidence type="ECO:0000313" key="10">
    <source>
        <dbReference type="EMBL" id="CAG2240329.1"/>
    </source>
</evidence>
<dbReference type="AlphaFoldDB" id="A0A8S3UGJ7"/>
<evidence type="ECO:0000313" key="11">
    <source>
        <dbReference type="Proteomes" id="UP000683360"/>
    </source>
</evidence>
<dbReference type="Pfam" id="PF02892">
    <property type="entry name" value="zf-BED"/>
    <property type="match status" value="1"/>
</dbReference>
<protein>
    <recommendedName>
        <fullName evidence="9">BED-type domain-containing protein</fullName>
    </recommendedName>
</protein>
<evidence type="ECO:0000256" key="6">
    <source>
        <dbReference type="ARBA" id="ARBA00023163"/>
    </source>
</evidence>
<keyword evidence="7" id="KW-0539">Nucleus</keyword>
<comment type="subcellular location">
    <subcellularLocation>
        <location evidence="1">Nucleus</location>
    </subcellularLocation>
</comment>
<dbReference type="Proteomes" id="UP000683360">
    <property type="component" value="Unassembled WGS sequence"/>
</dbReference>
<dbReference type="GO" id="GO:0009791">
    <property type="term" value="P:post-embryonic development"/>
    <property type="evidence" value="ECO:0007669"/>
    <property type="project" value="UniProtKB-ARBA"/>
</dbReference>
<dbReference type="OrthoDB" id="10046233at2759"/>
<dbReference type="InterPro" id="IPR003656">
    <property type="entry name" value="Znf_BED"/>
</dbReference>
<dbReference type="SUPFAM" id="SSF140996">
    <property type="entry name" value="Hermes dimerisation domain"/>
    <property type="match status" value="1"/>
</dbReference>
<dbReference type="PROSITE" id="PS50808">
    <property type="entry name" value="ZF_BED"/>
    <property type="match status" value="1"/>
</dbReference>
<accession>A0A8S3UGJ7</accession>
<evidence type="ECO:0000259" key="9">
    <source>
        <dbReference type="PROSITE" id="PS50808"/>
    </source>
</evidence>